<dbReference type="AlphaFoldDB" id="A0A7M4DRE1"/>
<dbReference type="GO" id="GO:0016020">
    <property type="term" value="C:membrane"/>
    <property type="evidence" value="ECO:0007669"/>
    <property type="project" value="TreeGrafter"/>
</dbReference>
<evidence type="ECO:0000313" key="2">
    <source>
        <dbReference type="EMBL" id="VZO40035.1"/>
    </source>
</evidence>
<dbReference type="SUPFAM" id="SSF53474">
    <property type="entry name" value="alpha/beta-Hydrolases"/>
    <property type="match status" value="1"/>
</dbReference>
<dbReference type="GO" id="GO:0018786">
    <property type="term" value="F:haloalkane dehalogenase activity"/>
    <property type="evidence" value="ECO:0007669"/>
    <property type="project" value="UniProtKB-EC"/>
</dbReference>
<dbReference type="InterPro" id="IPR000073">
    <property type="entry name" value="AB_hydrolase_1"/>
</dbReference>
<dbReference type="PANTHER" id="PTHR43798:SF24">
    <property type="entry name" value="CIS-3-ALKYL-4-ALKYLOXETAN-2-ONE DECARBOXYLASE"/>
    <property type="match status" value="1"/>
</dbReference>
<dbReference type="InterPro" id="IPR050266">
    <property type="entry name" value="AB_hydrolase_sf"/>
</dbReference>
<feature type="domain" description="AB hydrolase-1" evidence="1">
    <location>
        <begin position="23"/>
        <end position="269"/>
    </location>
</feature>
<evidence type="ECO:0000259" key="1">
    <source>
        <dbReference type="Pfam" id="PF12697"/>
    </source>
</evidence>
<dbReference type="Proteomes" id="UP000419743">
    <property type="component" value="Unassembled WGS sequence"/>
</dbReference>
<dbReference type="PANTHER" id="PTHR43798">
    <property type="entry name" value="MONOACYLGLYCEROL LIPASE"/>
    <property type="match status" value="1"/>
</dbReference>
<accession>A0A7M4DRE1</accession>
<proteinExistence type="predicted"/>
<name>A0A7M4DRE1_9MICO</name>
<reference evidence="2 3" key="1">
    <citation type="submission" date="2019-11" db="EMBL/GenBank/DDBJ databases">
        <authorList>
            <person name="Criscuolo A."/>
        </authorList>
    </citation>
    <scope>NUCLEOTIDE SEQUENCE [LARGE SCALE GENOMIC DNA]</scope>
    <source>
        <strain evidence="2">CIP111667</strain>
    </source>
</reference>
<dbReference type="EC" id="3.8.1.5" evidence="2"/>
<dbReference type="RefSeq" id="WP_156743322.1">
    <property type="nucleotide sequence ID" value="NZ_CACRYJ010000067.1"/>
</dbReference>
<keyword evidence="3" id="KW-1185">Reference proteome</keyword>
<evidence type="ECO:0000313" key="3">
    <source>
        <dbReference type="Proteomes" id="UP000419743"/>
    </source>
</evidence>
<dbReference type="InterPro" id="IPR029058">
    <property type="entry name" value="AB_hydrolase_fold"/>
</dbReference>
<comment type="caution">
    <text evidence="2">The sequence shown here is derived from an EMBL/GenBank/DDBJ whole genome shotgun (WGS) entry which is preliminary data.</text>
</comment>
<sequence>MPRATLTAGTIDYEDTGGDGPVLVLLHGVNMDASLWHGVVEILAPRYRCISPTLPLGSHRRPMDRPELVTHRGVAAMVGELLEELDLHDVTLVLNDWGGAQFLLAGDDSTRIGSAVLVACEAFDNFPPGQPGKAIAISARVPALLWLAMQLQRFTWFRRAPGGWGWMSKRPVAKPLMDRWFEPSRSDPLVRRDLRTFALSTPAPGELRELTEGLRRFDRPALVVWATEDRMMPREHGPALAGLFPQGRLIEVADSYTLVPQDQPSRLAAILDDFVAEAAPPERGVRAPDDRR</sequence>
<organism evidence="2 3">
    <name type="scientific">Occultella aeris</name>
    <dbReference type="NCBI Taxonomy" id="2761496"/>
    <lineage>
        <taxon>Bacteria</taxon>
        <taxon>Bacillati</taxon>
        <taxon>Actinomycetota</taxon>
        <taxon>Actinomycetes</taxon>
        <taxon>Micrococcales</taxon>
        <taxon>Ruaniaceae</taxon>
        <taxon>Occultella</taxon>
    </lineage>
</organism>
<dbReference type="Gene3D" id="3.40.50.1820">
    <property type="entry name" value="alpha/beta hydrolase"/>
    <property type="match status" value="1"/>
</dbReference>
<dbReference type="EMBL" id="CACRYJ010000067">
    <property type="protein sequence ID" value="VZO40035.1"/>
    <property type="molecule type" value="Genomic_DNA"/>
</dbReference>
<keyword evidence="2" id="KW-0378">Hydrolase</keyword>
<protein>
    <submittedName>
        <fullName evidence="2">Haloalkane dehalogenase</fullName>
        <ecNumber evidence="2">3.8.1.5</ecNumber>
    </submittedName>
</protein>
<gene>
    <name evidence="2" type="primary">dhaA_4</name>
    <name evidence="2" type="ORF">HALOF300_04736</name>
</gene>
<dbReference type="Pfam" id="PF12697">
    <property type="entry name" value="Abhydrolase_6"/>
    <property type="match status" value="1"/>
</dbReference>